<dbReference type="Proteomes" id="UP000625711">
    <property type="component" value="Unassembled WGS sequence"/>
</dbReference>
<evidence type="ECO:0000313" key="1">
    <source>
        <dbReference type="EMBL" id="KAF7265773.1"/>
    </source>
</evidence>
<protein>
    <submittedName>
        <fullName evidence="1">Uncharacterized protein</fullName>
    </submittedName>
</protein>
<keyword evidence="2" id="KW-1185">Reference proteome</keyword>
<organism evidence="1 2">
    <name type="scientific">Rhynchophorus ferrugineus</name>
    <name type="common">Red palm weevil</name>
    <name type="synonym">Curculio ferrugineus</name>
    <dbReference type="NCBI Taxonomy" id="354439"/>
    <lineage>
        <taxon>Eukaryota</taxon>
        <taxon>Metazoa</taxon>
        <taxon>Ecdysozoa</taxon>
        <taxon>Arthropoda</taxon>
        <taxon>Hexapoda</taxon>
        <taxon>Insecta</taxon>
        <taxon>Pterygota</taxon>
        <taxon>Neoptera</taxon>
        <taxon>Endopterygota</taxon>
        <taxon>Coleoptera</taxon>
        <taxon>Polyphaga</taxon>
        <taxon>Cucujiformia</taxon>
        <taxon>Curculionidae</taxon>
        <taxon>Dryophthorinae</taxon>
        <taxon>Rhynchophorus</taxon>
    </lineage>
</organism>
<sequence>MLGQKLLDDAKAEQQIKLGKNWSQRQKLLTNRSAPTLVLPAHQISAPKLDRRRSDNSLLGSLHRFRLSIGNGSRDLPNHVWSSTDEIASIRHRQGHNAAKSKATNEESIKIRASDIDLACVLNKA</sequence>
<reference evidence="1" key="1">
    <citation type="submission" date="2020-08" db="EMBL/GenBank/DDBJ databases">
        <title>Genome sequencing and assembly of the red palm weevil Rhynchophorus ferrugineus.</title>
        <authorList>
            <person name="Dias G.B."/>
            <person name="Bergman C.M."/>
            <person name="Manee M."/>
        </authorList>
    </citation>
    <scope>NUCLEOTIDE SEQUENCE</scope>
    <source>
        <strain evidence="1">AA-2017</strain>
        <tissue evidence="1">Whole larva</tissue>
    </source>
</reference>
<dbReference type="AlphaFoldDB" id="A0A834HQV8"/>
<accession>A0A834HQV8</accession>
<dbReference type="OrthoDB" id="6761606at2759"/>
<proteinExistence type="predicted"/>
<name>A0A834HQV8_RHYFE</name>
<dbReference type="EMBL" id="JAACXV010014584">
    <property type="protein sequence ID" value="KAF7265773.1"/>
    <property type="molecule type" value="Genomic_DNA"/>
</dbReference>
<comment type="caution">
    <text evidence="1">The sequence shown here is derived from an EMBL/GenBank/DDBJ whole genome shotgun (WGS) entry which is preliminary data.</text>
</comment>
<gene>
    <name evidence="1" type="ORF">GWI33_020852</name>
</gene>
<evidence type="ECO:0000313" key="2">
    <source>
        <dbReference type="Proteomes" id="UP000625711"/>
    </source>
</evidence>